<protein>
    <submittedName>
        <fullName evidence="1">Uncharacterized protein</fullName>
    </submittedName>
</protein>
<dbReference type="Proteomes" id="UP000663882">
    <property type="component" value="Unassembled WGS sequence"/>
</dbReference>
<evidence type="ECO:0000313" key="2">
    <source>
        <dbReference type="Proteomes" id="UP000663882"/>
    </source>
</evidence>
<sequence length="198" mass="23584">MSSIVYVYNSANLIDLRTNIYKKVSKIIMVFQINQLLIKTGKENDDRRSLMEYFKSHKEYTGSQQKTFQSRNLSILNVNIRLTERFYTTLLHISNPLSWIITCHVGFGVIEHIKETYQSALNNFKQYLEILDKENVYQTYRITRNIYREMKYYNETLNLYDIAIKNCSIQLYFIKKEETNEIHLSKMTNSSIIVIDLC</sequence>
<gene>
    <name evidence="1" type="ORF">RFH988_LOCUS20518</name>
</gene>
<organism evidence="1 2">
    <name type="scientific">Rotaria sordida</name>
    <dbReference type="NCBI Taxonomy" id="392033"/>
    <lineage>
        <taxon>Eukaryota</taxon>
        <taxon>Metazoa</taxon>
        <taxon>Spiralia</taxon>
        <taxon>Gnathifera</taxon>
        <taxon>Rotifera</taxon>
        <taxon>Eurotatoria</taxon>
        <taxon>Bdelloidea</taxon>
        <taxon>Philodinida</taxon>
        <taxon>Philodinidae</taxon>
        <taxon>Rotaria</taxon>
    </lineage>
</organism>
<evidence type="ECO:0000313" key="1">
    <source>
        <dbReference type="EMBL" id="CAF1124200.1"/>
    </source>
</evidence>
<name>A0A814QVB9_9BILA</name>
<reference evidence="1" key="1">
    <citation type="submission" date="2021-02" db="EMBL/GenBank/DDBJ databases">
        <authorList>
            <person name="Nowell W R."/>
        </authorList>
    </citation>
    <scope>NUCLEOTIDE SEQUENCE</scope>
</reference>
<comment type="caution">
    <text evidence="1">The sequence shown here is derived from an EMBL/GenBank/DDBJ whole genome shotgun (WGS) entry which is preliminary data.</text>
</comment>
<dbReference type="EMBL" id="CAJNOO010001262">
    <property type="protein sequence ID" value="CAF1124200.1"/>
    <property type="molecule type" value="Genomic_DNA"/>
</dbReference>
<dbReference type="OrthoDB" id="10633393at2759"/>
<accession>A0A814QVB9</accession>
<dbReference type="AlphaFoldDB" id="A0A814QVB9"/>
<proteinExistence type="predicted"/>